<evidence type="ECO:0000313" key="2">
    <source>
        <dbReference type="EnsemblPlants" id="EMT07964"/>
    </source>
</evidence>
<dbReference type="InterPro" id="IPR056521">
    <property type="entry name" value="MARCHF6-like_C"/>
</dbReference>
<sequence length="799" mass="89831">MAASAADATAPPPETPLTAPRGRGNDGVGGRVEELCCVCRLPADPVRKLAPVSDGNFVHYDCRCEVCERKALRLSVWEFMAGLPGKLTSLLLPLFFAVCVLGETVMHLITLQTWRLAFASTFAEVYHLVSLRLSATSIIASVSFFAAFANRFAPFAVAPFARWVKRLETRCRGWWGIDGWQVFQLFTVEACLVLVINQYASRTQKLHVLVLIADMAVACIFGLLPFSLGRIILWCKTSFNFNSVDEVVSTSTTILVGYGYIFSVGVFFVGLNTFREYLTGERLTIAILFRKLSGIFFRGILRSIIGANSGVNLLYIYILHPLFIGWLLDMCTSKLFGATMSQRFKFLIAPSFSSMTLHWFTGRNILSLRNRVFVFLRKVLKPGIRIRFIRHNICEPFYIFYFKRLPGLFDDITFIALVILVPTKIAVQLEPEEFPLDITYFDRPAEGTSFWQGPRYYAEALSGILYLRFLTDNTVLYLEWLVWRVRCYWLFTAGDALWNIVSPREHYDSSDEVNNRRKFVVVQTMPQVVLSWLAVVIFNSAMLLSSISIGRTLVFAVPELLVRAQMKSNDLFAIATGYGIVSIVIAASRDAFVRVAYGGTHLVALEMHLIFFIWVSNLVVAPSFVFIFLSILRYISGTSTVCCQIVFIPLWIGLLVDLTLLSPFIGPGNGVPVLDFFCTWALGRITQIYGIRLARRYKVRGGLPSLADSVENYWTGDKLESLSKMGPFATKLVAALGVPYVLAEGVFPRLGYPAAVNSMVYHFAWLGCIAFYALCYLAKVAFTMLHDSIRGSLWAEQTY</sequence>
<dbReference type="GO" id="GO:0005789">
    <property type="term" value="C:endoplasmic reticulum membrane"/>
    <property type="evidence" value="ECO:0007669"/>
    <property type="project" value="TreeGrafter"/>
</dbReference>
<dbReference type="GO" id="GO:0036503">
    <property type="term" value="P:ERAD pathway"/>
    <property type="evidence" value="ECO:0007669"/>
    <property type="project" value="TreeGrafter"/>
</dbReference>
<dbReference type="EnsemblPlants" id="EMT07964">
    <property type="protein sequence ID" value="EMT07964"/>
    <property type="gene ID" value="F775_02022"/>
</dbReference>
<reference evidence="2" key="1">
    <citation type="submission" date="2015-06" db="UniProtKB">
        <authorList>
            <consortium name="EnsemblPlants"/>
        </authorList>
    </citation>
    <scope>IDENTIFICATION</scope>
</reference>
<evidence type="ECO:0000259" key="1">
    <source>
        <dbReference type="Pfam" id="PF23113"/>
    </source>
</evidence>
<dbReference type="PANTHER" id="PTHR13145">
    <property type="entry name" value="SSM4 PROTEIN"/>
    <property type="match status" value="1"/>
</dbReference>
<proteinExistence type="predicted"/>
<name>M8BMG2_AEGTA</name>
<accession>M8BMG2</accession>
<organism evidence="2">
    <name type="scientific">Aegilops tauschii</name>
    <name type="common">Tausch's goatgrass</name>
    <name type="synonym">Aegilops squarrosa</name>
    <dbReference type="NCBI Taxonomy" id="37682"/>
    <lineage>
        <taxon>Eukaryota</taxon>
        <taxon>Viridiplantae</taxon>
        <taxon>Streptophyta</taxon>
        <taxon>Embryophyta</taxon>
        <taxon>Tracheophyta</taxon>
        <taxon>Spermatophyta</taxon>
        <taxon>Magnoliopsida</taxon>
        <taxon>Liliopsida</taxon>
        <taxon>Poales</taxon>
        <taxon>Poaceae</taxon>
        <taxon>BOP clade</taxon>
        <taxon>Pooideae</taxon>
        <taxon>Triticodae</taxon>
        <taxon>Triticeae</taxon>
        <taxon>Triticinae</taxon>
        <taxon>Aegilops</taxon>
    </lineage>
</organism>
<dbReference type="PANTHER" id="PTHR13145:SF1">
    <property type="entry name" value="RING-CH-TYPE DOMAIN-CONTAINING PROTEIN"/>
    <property type="match status" value="1"/>
</dbReference>
<dbReference type="Pfam" id="PF23113">
    <property type="entry name" value="MARCHF6_C"/>
    <property type="match status" value="1"/>
</dbReference>
<feature type="domain" description="E3 ubiquitin-protein ligase MARCHF6-like C-terminal" evidence="1">
    <location>
        <begin position="632"/>
        <end position="785"/>
    </location>
</feature>
<dbReference type="AlphaFoldDB" id="M8BMG2"/>
<protein>
    <recommendedName>
        <fullName evidence="1">E3 ubiquitin-protein ligase MARCHF6-like C-terminal domain-containing protein</fullName>
    </recommendedName>
</protein>